<dbReference type="Proteomes" id="UP001596150">
    <property type="component" value="Unassembled WGS sequence"/>
</dbReference>
<feature type="region of interest" description="Disordered" evidence="1">
    <location>
        <begin position="1"/>
        <end position="30"/>
    </location>
</feature>
<dbReference type="RefSeq" id="WP_266343759.1">
    <property type="nucleotide sequence ID" value="NZ_JAPKNH010000003.1"/>
</dbReference>
<protein>
    <submittedName>
        <fullName evidence="2">Uncharacterized protein</fullName>
    </submittedName>
</protein>
<proteinExistence type="predicted"/>
<name>A0ABW0Q0E6_9HYPH</name>
<comment type="caution">
    <text evidence="2">The sequence shown here is derived from an EMBL/GenBank/DDBJ whole genome shotgun (WGS) entry which is preliminary data.</text>
</comment>
<organism evidence="2 3">
    <name type="scientific">Kaistia terrae</name>
    <dbReference type="NCBI Taxonomy" id="537017"/>
    <lineage>
        <taxon>Bacteria</taxon>
        <taxon>Pseudomonadati</taxon>
        <taxon>Pseudomonadota</taxon>
        <taxon>Alphaproteobacteria</taxon>
        <taxon>Hyphomicrobiales</taxon>
        <taxon>Kaistiaceae</taxon>
        <taxon>Kaistia</taxon>
    </lineage>
</organism>
<keyword evidence="3" id="KW-1185">Reference proteome</keyword>
<feature type="compositionally biased region" description="Basic residues" evidence="1">
    <location>
        <begin position="1"/>
        <end position="24"/>
    </location>
</feature>
<reference evidence="3" key="1">
    <citation type="journal article" date="2019" name="Int. J. Syst. Evol. Microbiol.">
        <title>The Global Catalogue of Microorganisms (GCM) 10K type strain sequencing project: providing services to taxonomists for standard genome sequencing and annotation.</title>
        <authorList>
            <consortium name="The Broad Institute Genomics Platform"/>
            <consortium name="The Broad Institute Genome Sequencing Center for Infectious Disease"/>
            <person name="Wu L."/>
            <person name="Ma J."/>
        </authorList>
    </citation>
    <scope>NUCLEOTIDE SEQUENCE [LARGE SCALE GENOMIC DNA]</scope>
    <source>
        <strain evidence="3">KACC 12633</strain>
    </source>
</reference>
<evidence type="ECO:0000313" key="3">
    <source>
        <dbReference type="Proteomes" id="UP001596150"/>
    </source>
</evidence>
<sequence length="94" mass="10303">MKSSQLKRHKARIARQAGSRRVKSRMTGNRAPAEIKLSAEVIEWIMALASLLNAEGCPKPRPKLGHLKGKGSLSLEQALAPMTAEELKEWEGGD</sequence>
<evidence type="ECO:0000256" key="1">
    <source>
        <dbReference type="SAM" id="MobiDB-lite"/>
    </source>
</evidence>
<dbReference type="EMBL" id="JBHSML010000013">
    <property type="protein sequence ID" value="MFC5518066.1"/>
    <property type="molecule type" value="Genomic_DNA"/>
</dbReference>
<gene>
    <name evidence="2" type="ORF">ACFPP9_19965</name>
</gene>
<evidence type="ECO:0000313" key="2">
    <source>
        <dbReference type="EMBL" id="MFC5518066.1"/>
    </source>
</evidence>
<accession>A0ABW0Q0E6</accession>